<dbReference type="Pfam" id="PF01966">
    <property type="entry name" value="HD"/>
    <property type="match status" value="1"/>
</dbReference>
<accession>A0ABV7HGC8</accession>
<dbReference type="RefSeq" id="WP_386722862.1">
    <property type="nucleotide sequence ID" value="NZ_JBHRSZ010000007.1"/>
</dbReference>
<dbReference type="Proteomes" id="UP001595476">
    <property type="component" value="Unassembled WGS sequence"/>
</dbReference>
<dbReference type="EMBL" id="JBHRSZ010000007">
    <property type="protein sequence ID" value="MFC3152940.1"/>
    <property type="molecule type" value="Genomic_DNA"/>
</dbReference>
<evidence type="ECO:0000313" key="2">
    <source>
        <dbReference type="EMBL" id="MFC3152940.1"/>
    </source>
</evidence>
<dbReference type="SUPFAM" id="SSF109604">
    <property type="entry name" value="HD-domain/PDEase-like"/>
    <property type="match status" value="1"/>
</dbReference>
<organism evidence="2 3">
    <name type="scientific">Litoribrevibacter euphylliae</name>
    <dbReference type="NCBI Taxonomy" id="1834034"/>
    <lineage>
        <taxon>Bacteria</taxon>
        <taxon>Pseudomonadati</taxon>
        <taxon>Pseudomonadota</taxon>
        <taxon>Gammaproteobacteria</taxon>
        <taxon>Oceanospirillales</taxon>
        <taxon>Oceanospirillaceae</taxon>
        <taxon>Litoribrevibacter</taxon>
    </lineage>
</organism>
<dbReference type="GO" id="GO:0016787">
    <property type="term" value="F:hydrolase activity"/>
    <property type="evidence" value="ECO:0007669"/>
    <property type="project" value="UniProtKB-KW"/>
</dbReference>
<reference evidence="3" key="1">
    <citation type="journal article" date="2019" name="Int. J. Syst. Evol. Microbiol.">
        <title>The Global Catalogue of Microorganisms (GCM) 10K type strain sequencing project: providing services to taxonomists for standard genome sequencing and annotation.</title>
        <authorList>
            <consortium name="The Broad Institute Genomics Platform"/>
            <consortium name="The Broad Institute Genome Sequencing Center for Infectious Disease"/>
            <person name="Wu L."/>
            <person name="Ma J."/>
        </authorList>
    </citation>
    <scope>NUCLEOTIDE SEQUENCE [LARGE SCALE GENOMIC DNA]</scope>
    <source>
        <strain evidence="3">KCTC 52438</strain>
    </source>
</reference>
<protein>
    <submittedName>
        <fullName evidence="2">HD domain-containing protein</fullName>
        <ecNumber evidence="2">3.1.-.-</ecNumber>
    </submittedName>
</protein>
<gene>
    <name evidence="2" type="ORF">ACFOEK_18010</name>
</gene>
<dbReference type="InterPro" id="IPR006674">
    <property type="entry name" value="HD_domain"/>
</dbReference>
<keyword evidence="2" id="KW-0378">Hydrolase</keyword>
<name>A0ABV7HGC8_9GAMM</name>
<sequence length="176" mass="20623">MIVFSETIETLLKPYTELLGKDFDGYKNHLYRVINFCHLQSPLSPEDSGKLEIAAVFHDLAIWTNHTADYVLPSEELARRYLTSIDCPEWTEDVCRIVREHHKITAADSPDSLTEIFRKADWVDVTYGIRSFGLEKPIIQKIYRAFPDMGFHPLLVRIIRSQIFRHPFNPLPMFKW</sequence>
<evidence type="ECO:0000259" key="1">
    <source>
        <dbReference type="Pfam" id="PF01966"/>
    </source>
</evidence>
<evidence type="ECO:0000313" key="3">
    <source>
        <dbReference type="Proteomes" id="UP001595476"/>
    </source>
</evidence>
<keyword evidence="3" id="KW-1185">Reference proteome</keyword>
<feature type="domain" description="HD" evidence="1">
    <location>
        <begin position="28"/>
        <end position="124"/>
    </location>
</feature>
<dbReference type="Gene3D" id="1.10.3210.10">
    <property type="entry name" value="Hypothetical protein af1432"/>
    <property type="match status" value="1"/>
</dbReference>
<proteinExistence type="predicted"/>
<comment type="caution">
    <text evidence="2">The sequence shown here is derived from an EMBL/GenBank/DDBJ whole genome shotgun (WGS) entry which is preliminary data.</text>
</comment>
<dbReference type="EC" id="3.1.-.-" evidence="2"/>